<sequence>MDGTKREMNEEFNKLEKQQKNSTYRFENRFLPSLIMLV</sequence>
<gene>
    <name evidence="1" type="ordered locus">DEHA2G06358g</name>
</gene>
<dbReference type="VEuPathDB" id="FungiDB:DEHA2G06358g"/>
<evidence type="ECO:0000313" key="1">
    <source>
        <dbReference type="EMBL" id="CAR65921.1"/>
    </source>
</evidence>
<accession>B5RV42</accession>
<dbReference type="InParanoid" id="B5RV42"/>
<keyword evidence="2" id="KW-1185">Reference proteome</keyword>
<evidence type="ECO:0000313" key="2">
    <source>
        <dbReference type="Proteomes" id="UP000000599"/>
    </source>
</evidence>
<dbReference type="AlphaFoldDB" id="B5RV42"/>
<dbReference type="GeneID" id="8999134"/>
<reference evidence="1 2" key="1">
    <citation type="journal article" date="2004" name="Nature">
        <title>Genome evolution in yeasts.</title>
        <authorList>
            <consortium name="Genolevures"/>
            <person name="Dujon B."/>
            <person name="Sherman D."/>
            <person name="Fischer G."/>
            <person name="Durrens P."/>
            <person name="Casaregola S."/>
            <person name="Lafontaine I."/>
            <person name="de Montigny J."/>
            <person name="Marck C."/>
            <person name="Neuveglise C."/>
            <person name="Talla E."/>
            <person name="Goffard N."/>
            <person name="Frangeul L."/>
            <person name="Aigle M."/>
            <person name="Anthouard V."/>
            <person name="Babour A."/>
            <person name="Barbe V."/>
            <person name="Barnay S."/>
            <person name="Blanchin S."/>
            <person name="Beckerich J.M."/>
            <person name="Beyne E."/>
            <person name="Bleykasten C."/>
            <person name="Boisrame A."/>
            <person name="Boyer J."/>
            <person name="Cattolico L."/>
            <person name="Confanioleri F."/>
            <person name="de Daruvar A."/>
            <person name="Despons L."/>
            <person name="Fabre E."/>
            <person name="Fairhead C."/>
            <person name="Ferry-Dumazet H."/>
            <person name="Groppi A."/>
            <person name="Hantraye F."/>
            <person name="Hennequin C."/>
            <person name="Jauniaux N."/>
            <person name="Joyet P."/>
            <person name="Kachouri R."/>
            <person name="Kerrest A."/>
            <person name="Koszul R."/>
            <person name="Lemaire M."/>
            <person name="Lesur I."/>
            <person name="Ma L."/>
            <person name="Muller H."/>
            <person name="Nicaud J.M."/>
            <person name="Nikolski M."/>
            <person name="Oztas S."/>
            <person name="Ozier-Kalogeropoulos O."/>
            <person name="Pellenz S."/>
            <person name="Potier S."/>
            <person name="Richard G.F."/>
            <person name="Straub M.L."/>
            <person name="Suleau A."/>
            <person name="Swennene D."/>
            <person name="Tekaia F."/>
            <person name="Wesolowski-Louvel M."/>
            <person name="Westhof E."/>
            <person name="Wirth B."/>
            <person name="Zeniou-Meyer M."/>
            <person name="Zivanovic I."/>
            <person name="Bolotin-Fukuhara M."/>
            <person name="Thierry A."/>
            <person name="Bouchier C."/>
            <person name="Caudron B."/>
            <person name="Scarpelli C."/>
            <person name="Gaillardin C."/>
            <person name="Weissenbach J."/>
            <person name="Wincker P."/>
            <person name="Souciet J.L."/>
        </authorList>
    </citation>
    <scope>NUCLEOTIDE SEQUENCE [LARGE SCALE GENOMIC DNA]</scope>
    <source>
        <strain evidence="2">ATCC 36239 / CBS 767 / BCRC 21394 / JCM 1990 / NBRC 0083 / IGC 2968</strain>
    </source>
</reference>
<name>B5RV42_DEBHA</name>
<proteinExistence type="predicted"/>
<protein>
    <submittedName>
        <fullName evidence="1">DEHA2G06358p</fullName>
    </submittedName>
</protein>
<dbReference type="KEGG" id="dha:DEHA2G06358g"/>
<organism evidence="1 2">
    <name type="scientific">Debaryomyces hansenii (strain ATCC 36239 / CBS 767 / BCRC 21394 / JCM 1990 / NBRC 0083 / IGC 2968)</name>
    <name type="common">Yeast</name>
    <name type="synonym">Torulaspora hansenii</name>
    <dbReference type="NCBI Taxonomy" id="284592"/>
    <lineage>
        <taxon>Eukaryota</taxon>
        <taxon>Fungi</taxon>
        <taxon>Dikarya</taxon>
        <taxon>Ascomycota</taxon>
        <taxon>Saccharomycotina</taxon>
        <taxon>Pichiomycetes</taxon>
        <taxon>Debaryomycetaceae</taxon>
        <taxon>Debaryomyces</taxon>
    </lineage>
</organism>
<dbReference type="HOGENOM" id="CLU_3335554_0_0_1"/>
<dbReference type="RefSeq" id="XP_002770586.1">
    <property type="nucleotide sequence ID" value="XM_002770540.1"/>
</dbReference>
<dbReference type="EMBL" id="CR382139">
    <property type="protein sequence ID" value="CAR65921.1"/>
    <property type="molecule type" value="Genomic_DNA"/>
</dbReference>
<dbReference type="Proteomes" id="UP000000599">
    <property type="component" value="Chromosome G"/>
</dbReference>